<organism evidence="1 2">
    <name type="scientific">Paenibacillus alvei</name>
    <name type="common">Bacillus alvei</name>
    <dbReference type="NCBI Taxonomy" id="44250"/>
    <lineage>
        <taxon>Bacteria</taxon>
        <taxon>Bacillati</taxon>
        <taxon>Bacillota</taxon>
        <taxon>Bacilli</taxon>
        <taxon>Bacillales</taxon>
        <taxon>Paenibacillaceae</taxon>
        <taxon>Paenibacillus</taxon>
    </lineage>
</organism>
<evidence type="ECO:0000313" key="2">
    <source>
        <dbReference type="Proteomes" id="UP000552038"/>
    </source>
</evidence>
<evidence type="ECO:0000313" key="1">
    <source>
        <dbReference type="EMBL" id="NOJ74022.1"/>
    </source>
</evidence>
<dbReference type="AlphaFoldDB" id="A0AAP7A520"/>
<dbReference type="Proteomes" id="UP000552038">
    <property type="component" value="Unassembled WGS sequence"/>
</dbReference>
<dbReference type="EMBL" id="JABFOR010000069">
    <property type="protein sequence ID" value="NOJ74022.1"/>
    <property type="molecule type" value="Genomic_DNA"/>
</dbReference>
<accession>A0AAP7A520</accession>
<gene>
    <name evidence="1" type="ORF">HMI46_26270</name>
</gene>
<reference evidence="1 2" key="1">
    <citation type="submission" date="2020-05" db="EMBL/GenBank/DDBJ databases">
        <title>Whole genome sequencing and identification of novel metabolites from Paenibacillus alvei strain JR949.</title>
        <authorList>
            <person name="Rajendhran J."/>
            <person name="Sree Pranav P."/>
            <person name="Mahalakshmi B."/>
            <person name="Karthikeyan R."/>
        </authorList>
    </citation>
    <scope>NUCLEOTIDE SEQUENCE [LARGE SCALE GENOMIC DNA]</scope>
    <source>
        <strain evidence="1 2">JR949</strain>
    </source>
</reference>
<proteinExistence type="predicted"/>
<dbReference type="RefSeq" id="WP_171419881.1">
    <property type="nucleotide sequence ID" value="NZ_JABFOR010000069.1"/>
</dbReference>
<name>A0AAP7A520_PAEAL</name>
<protein>
    <submittedName>
        <fullName evidence="1">Uncharacterized protein</fullName>
    </submittedName>
</protein>
<comment type="caution">
    <text evidence="1">The sequence shown here is derived from an EMBL/GenBank/DDBJ whole genome shotgun (WGS) entry which is preliminary data.</text>
</comment>
<sequence>MFEYAKDKRKLVIALGQFVSHSVIRVFEDEETLNKLNREELALEFYNRQPSYWLVEVAQVSNKEVFINDVARWIDKQIPKSFLKWKYKLHDLKPSQIDPDQFDHGLIYHYPENKEMRA</sequence>